<evidence type="ECO:0000256" key="9">
    <source>
        <dbReference type="ARBA" id="ARBA00022842"/>
    </source>
</evidence>
<dbReference type="EMBL" id="PDKV01000007">
    <property type="protein sequence ID" value="PIB79562.1"/>
    <property type="molecule type" value="Genomic_DNA"/>
</dbReference>
<keyword evidence="6" id="KW-0479">Metal-binding</keyword>
<dbReference type="InterPro" id="IPR018297">
    <property type="entry name" value="A/G_cyclase_CS"/>
</dbReference>
<accession>A0A1X1RPK0</accession>
<dbReference type="AlphaFoldDB" id="A0A1X1RPK0"/>
<dbReference type="SMART" id="SM00044">
    <property type="entry name" value="CYCc"/>
    <property type="match status" value="1"/>
</dbReference>
<dbReference type="GO" id="GO:0005524">
    <property type="term" value="F:ATP binding"/>
    <property type="evidence" value="ECO:0007669"/>
    <property type="project" value="UniProtKB-KW"/>
</dbReference>
<evidence type="ECO:0000256" key="3">
    <source>
        <dbReference type="ARBA" id="ARBA00004141"/>
    </source>
</evidence>
<evidence type="ECO:0000313" key="17">
    <source>
        <dbReference type="EMBL" id="ORV10953.1"/>
    </source>
</evidence>
<dbReference type="SUPFAM" id="SSF55073">
    <property type="entry name" value="Nucleotide cyclase"/>
    <property type="match status" value="1"/>
</dbReference>
<feature type="transmembrane region" description="Helical" evidence="15">
    <location>
        <begin position="91"/>
        <end position="111"/>
    </location>
</feature>
<evidence type="ECO:0000256" key="5">
    <source>
        <dbReference type="ARBA" id="ARBA00022692"/>
    </source>
</evidence>
<evidence type="ECO:0000256" key="11">
    <source>
        <dbReference type="ARBA" id="ARBA00022998"/>
    </source>
</evidence>
<dbReference type="InterPro" id="IPR029787">
    <property type="entry name" value="Nucleotide_cyclase"/>
</dbReference>
<keyword evidence="19" id="KW-1185">Reference proteome</keyword>
<evidence type="ECO:0000256" key="15">
    <source>
        <dbReference type="SAM" id="Phobius"/>
    </source>
</evidence>
<dbReference type="GO" id="GO:0006171">
    <property type="term" value="P:cAMP biosynthetic process"/>
    <property type="evidence" value="ECO:0007669"/>
    <property type="project" value="UniProtKB-KW"/>
</dbReference>
<comment type="cofactor">
    <cofactor evidence="2">
        <name>Mg(2+)</name>
        <dbReference type="ChEBI" id="CHEBI:18420"/>
    </cofactor>
</comment>
<gene>
    <name evidence="17" type="ORF">AWB95_14170</name>
    <name evidence="18" type="ORF">CQY23_08315</name>
</gene>
<evidence type="ECO:0000313" key="19">
    <source>
        <dbReference type="Proteomes" id="UP000193907"/>
    </source>
</evidence>
<dbReference type="GO" id="GO:0035556">
    <property type="term" value="P:intracellular signal transduction"/>
    <property type="evidence" value="ECO:0007669"/>
    <property type="project" value="InterPro"/>
</dbReference>
<protein>
    <recommendedName>
        <fullName evidence="4">adenylate cyclase</fullName>
        <ecNumber evidence="4">4.6.1.1</ecNumber>
    </recommendedName>
</protein>
<evidence type="ECO:0000259" key="16">
    <source>
        <dbReference type="PROSITE" id="PS50125"/>
    </source>
</evidence>
<keyword evidence="11" id="KW-0115">cAMP biosynthesis</keyword>
<dbReference type="GO" id="GO:0046872">
    <property type="term" value="F:metal ion binding"/>
    <property type="evidence" value="ECO:0007669"/>
    <property type="project" value="UniProtKB-KW"/>
</dbReference>
<evidence type="ECO:0000256" key="10">
    <source>
        <dbReference type="ARBA" id="ARBA00022989"/>
    </source>
</evidence>
<reference evidence="18 20" key="2">
    <citation type="journal article" date="2017" name="Infect. Genet. Evol.">
        <title>The new phylogeny of the genus Mycobacterium: The old and the news.</title>
        <authorList>
            <person name="Tortoli E."/>
            <person name="Fedrizzi T."/>
            <person name="Meehan C.J."/>
            <person name="Trovato A."/>
            <person name="Grottola A."/>
            <person name="Giacobazzi E."/>
            <person name="Serpini G.F."/>
            <person name="Tagliazucchi S."/>
            <person name="Fabio A."/>
            <person name="Bettua C."/>
            <person name="Bertorelli R."/>
            <person name="Frascaro F."/>
            <person name="De Sanctis V."/>
            <person name="Pecorari M."/>
            <person name="Jousson O."/>
            <person name="Segata N."/>
            <person name="Cirillo D.M."/>
        </authorList>
    </citation>
    <scope>NUCLEOTIDE SEQUENCE [LARGE SCALE GENOMIC DNA]</scope>
    <source>
        <strain evidence="18 20">NCTC 12882</strain>
    </source>
</reference>
<keyword evidence="5 15" id="KW-0812">Transmembrane</keyword>
<dbReference type="GO" id="GO:0004016">
    <property type="term" value="F:adenylate cyclase activity"/>
    <property type="evidence" value="ECO:0007669"/>
    <property type="project" value="UniProtKB-EC"/>
</dbReference>
<keyword evidence="12 15" id="KW-0472">Membrane</keyword>
<comment type="subcellular location">
    <subcellularLocation>
        <location evidence="3">Membrane</location>
        <topology evidence="3">Multi-pass membrane protein</topology>
    </subcellularLocation>
</comment>
<evidence type="ECO:0000256" key="8">
    <source>
        <dbReference type="ARBA" id="ARBA00022840"/>
    </source>
</evidence>
<dbReference type="PANTHER" id="PTHR45627">
    <property type="entry name" value="ADENYLATE CYCLASE TYPE 1"/>
    <property type="match status" value="1"/>
</dbReference>
<dbReference type="Gene3D" id="3.30.70.1230">
    <property type="entry name" value="Nucleotide cyclase"/>
    <property type="match status" value="1"/>
</dbReference>
<evidence type="ECO:0000256" key="14">
    <source>
        <dbReference type="RuleBase" id="RU000405"/>
    </source>
</evidence>
<evidence type="ECO:0000256" key="4">
    <source>
        <dbReference type="ARBA" id="ARBA00012201"/>
    </source>
</evidence>
<keyword evidence="10 15" id="KW-1133">Transmembrane helix</keyword>
<dbReference type="EC" id="4.6.1.1" evidence="4"/>
<dbReference type="GO" id="GO:0005886">
    <property type="term" value="C:plasma membrane"/>
    <property type="evidence" value="ECO:0007669"/>
    <property type="project" value="TreeGrafter"/>
</dbReference>
<dbReference type="Pfam" id="PF00211">
    <property type="entry name" value="Guanylate_cyc"/>
    <property type="match status" value="1"/>
</dbReference>
<dbReference type="InterPro" id="IPR001054">
    <property type="entry name" value="A/G_cyclase"/>
</dbReference>
<organism evidence="17 19">
    <name type="scientific">Mycobacterium celatum</name>
    <dbReference type="NCBI Taxonomy" id="28045"/>
    <lineage>
        <taxon>Bacteria</taxon>
        <taxon>Bacillati</taxon>
        <taxon>Actinomycetota</taxon>
        <taxon>Actinomycetes</taxon>
        <taxon>Mycobacteriales</taxon>
        <taxon>Mycobacteriaceae</taxon>
        <taxon>Mycobacterium</taxon>
    </lineage>
</organism>
<dbReference type="STRING" id="28045.AWB95_14170"/>
<dbReference type="PANTHER" id="PTHR45627:SF12">
    <property type="entry name" value="ADENYLATE CYCLASE TYPE 2"/>
    <property type="match status" value="1"/>
</dbReference>
<dbReference type="PROSITE" id="PS50125">
    <property type="entry name" value="GUANYLATE_CYCLASE_2"/>
    <property type="match status" value="1"/>
</dbReference>
<evidence type="ECO:0000313" key="18">
    <source>
        <dbReference type="EMBL" id="PIB79562.1"/>
    </source>
</evidence>
<keyword evidence="9" id="KW-0460">Magnesium</keyword>
<dbReference type="Proteomes" id="UP000193907">
    <property type="component" value="Unassembled WGS sequence"/>
</dbReference>
<comment type="similarity">
    <text evidence="14">Belongs to the adenylyl cyclase class-4/guanylyl cyclase family.</text>
</comment>
<proteinExistence type="inferred from homology"/>
<dbReference type="EMBL" id="LQOM01000031">
    <property type="protein sequence ID" value="ORV10953.1"/>
    <property type="molecule type" value="Genomic_DNA"/>
</dbReference>
<comment type="caution">
    <text evidence="17">The sequence shown here is derived from an EMBL/GenBank/DDBJ whole genome shotgun (WGS) entry which is preliminary data.</text>
</comment>
<evidence type="ECO:0000256" key="13">
    <source>
        <dbReference type="ARBA" id="ARBA00023239"/>
    </source>
</evidence>
<evidence type="ECO:0000313" key="20">
    <source>
        <dbReference type="Proteomes" id="UP000230971"/>
    </source>
</evidence>
<evidence type="ECO:0000256" key="6">
    <source>
        <dbReference type="ARBA" id="ARBA00022723"/>
    </source>
</evidence>
<evidence type="ECO:0000256" key="1">
    <source>
        <dbReference type="ARBA" id="ARBA00001593"/>
    </source>
</evidence>
<reference evidence="17 19" key="1">
    <citation type="submission" date="2016-01" db="EMBL/GenBank/DDBJ databases">
        <title>The new phylogeny of the genus Mycobacterium.</title>
        <authorList>
            <person name="Tarcisio F."/>
            <person name="Conor M."/>
            <person name="Antonella G."/>
            <person name="Elisabetta G."/>
            <person name="Giulia F.S."/>
            <person name="Sara T."/>
            <person name="Anna F."/>
            <person name="Clotilde B."/>
            <person name="Roberto B."/>
            <person name="Veronica D.S."/>
            <person name="Fabio R."/>
            <person name="Monica P."/>
            <person name="Olivier J."/>
            <person name="Enrico T."/>
            <person name="Nicola S."/>
        </authorList>
    </citation>
    <scope>NUCLEOTIDE SEQUENCE [LARGE SCALE GENOMIC DNA]</scope>
    <source>
        <strain evidence="17 19">DSM 44243</strain>
    </source>
</reference>
<feature type="transmembrane region" description="Helical" evidence="15">
    <location>
        <begin position="173"/>
        <end position="194"/>
    </location>
</feature>
<evidence type="ECO:0000256" key="12">
    <source>
        <dbReference type="ARBA" id="ARBA00023136"/>
    </source>
</evidence>
<dbReference type="CDD" id="cd07302">
    <property type="entry name" value="CHD"/>
    <property type="match status" value="1"/>
</dbReference>
<keyword evidence="8" id="KW-0067">ATP-binding</keyword>
<name>A0A1X1RPK0_MYCCE</name>
<keyword evidence="13 14" id="KW-0456">Lyase</keyword>
<evidence type="ECO:0000256" key="2">
    <source>
        <dbReference type="ARBA" id="ARBA00001946"/>
    </source>
</evidence>
<feature type="transmembrane region" description="Helical" evidence="15">
    <location>
        <begin position="117"/>
        <end position="134"/>
    </location>
</feature>
<dbReference type="RefSeq" id="WP_062540448.1">
    <property type="nucleotide sequence ID" value="NZ_BBUN01000221.1"/>
</dbReference>
<keyword evidence="7" id="KW-0547">Nucleotide-binding</keyword>
<dbReference type="Proteomes" id="UP000230971">
    <property type="component" value="Unassembled WGS sequence"/>
</dbReference>
<feature type="transmembrane region" description="Helical" evidence="15">
    <location>
        <begin position="141"/>
        <end position="161"/>
    </location>
</feature>
<feature type="transmembrane region" description="Helical" evidence="15">
    <location>
        <begin position="38"/>
        <end position="58"/>
    </location>
</feature>
<sequence length="416" mass="45818">MPMRVVVPSWRPRSATAWAGRVGALATDTNETALQKRLTVVLCAGTLPLTALWSVIYLQMHAPLAAAFPAFYTLITPLNTALFAWTRHLEFYRFTQLLLILILPWLVTIALGGFHQSSVVVIWAALCPLGSLLLEELRRTLVWIVGFVALLVVTAAVQPHLTPADLPDTFVTWFFVLNVGSVIAIVFGLLHYFVARRNFFQETSEMLLLNILPKEISEALKTEPRAIAAHYDGASILFADIVGFTPMAAAMSPLSLVDLLNEVFQCFDALVDKYDLEKIKTIGDCYMVAAGVPRPRADHAPALVDLALDMRAEIGRRTFGGRRLDFRIGINSGPVVAGVIGRKKFSYDLWGETVNMASRMESHGQSGVIHITQNTFELVRAEFDCEARGPIEVKGAGRVQTWCVIGRKPAGERTAG</sequence>
<dbReference type="GO" id="GO:0007189">
    <property type="term" value="P:adenylate cyclase-activating G protein-coupled receptor signaling pathway"/>
    <property type="evidence" value="ECO:0007669"/>
    <property type="project" value="TreeGrafter"/>
</dbReference>
<evidence type="ECO:0000256" key="7">
    <source>
        <dbReference type="ARBA" id="ARBA00022741"/>
    </source>
</evidence>
<feature type="transmembrane region" description="Helical" evidence="15">
    <location>
        <begin position="64"/>
        <end position="84"/>
    </location>
</feature>
<feature type="domain" description="Guanylate cyclase" evidence="16">
    <location>
        <begin position="235"/>
        <end position="361"/>
    </location>
</feature>
<dbReference type="PROSITE" id="PS00452">
    <property type="entry name" value="GUANYLATE_CYCLASE_1"/>
    <property type="match status" value="1"/>
</dbReference>
<dbReference type="OrthoDB" id="9806704at2"/>
<comment type="catalytic activity">
    <reaction evidence="1">
        <text>ATP = 3',5'-cyclic AMP + diphosphate</text>
        <dbReference type="Rhea" id="RHEA:15389"/>
        <dbReference type="ChEBI" id="CHEBI:30616"/>
        <dbReference type="ChEBI" id="CHEBI:33019"/>
        <dbReference type="ChEBI" id="CHEBI:58165"/>
        <dbReference type="EC" id="4.6.1.1"/>
    </reaction>
</comment>